<name>A0ABW4XN55_9GAMM</name>
<dbReference type="InterPro" id="IPR011551">
    <property type="entry name" value="NTP_PyrPHydrolase_MazG"/>
</dbReference>
<sequence length="268" mass="30195">MANDENQAINKLIDVMAKLRDPNGGCPWDLKQNFSTIVPYTLEEAYEVAHAIEQQDWPEVKNELGDLLFQVVFYAQLGKEQQLFDFEEIADAVSEKLIRRHPHVFGELTVAGEAEIKQNWENIKAKERAAKSESGKASALDDVPVALPALSRAAKLQKRAAHQGFDWPDVSGVIDKLAEEQNELTEALSSGDMEHVAEELGDLMFTAVNLARHLKKDPEQLLRLANDKFERRFRSVEGQLVNESMSLSDYSLDELEKAWQSAKTEQST</sequence>
<dbReference type="NCBIfam" id="NF007113">
    <property type="entry name" value="PRK09562.1"/>
    <property type="match status" value="1"/>
</dbReference>
<evidence type="ECO:0000259" key="1">
    <source>
        <dbReference type="Pfam" id="PF03819"/>
    </source>
</evidence>
<dbReference type="SUPFAM" id="SSF101386">
    <property type="entry name" value="all-alpha NTP pyrophosphatases"/>
    <property type="match status" value="2"/>
</dbReference>
<proteinExistence type="predicted"/>
<keyword evidence="3" id="KW-1185">Reference proteome</keyword>
<keyword evidence="2" id="KW-0378">Hydrolase</keyword>
<dbReference type="InterPro" id="IPR048011">
    <property type="entry name" value="NTP-PPase_MazG-like_C"/>
</dbReference>
<dbReference type="InterPro" id="IPR048015">
    <property type="entry name" value="NTP-PPase_MazG-like_N"/>
</dbReference>
<protein>
    <submittedName>
        <fullName evidence="2">Nucleoside triphosphate pyrophosphohydrolase</fullName>
        <ecNumber evidence="2">3.6.1.9</ecNumber>
    </submittedName>
</protein>
<dbReference type="EMBL" id="JBHUHT010000010">
    <property type="protein sequence ID" value="MFD2095903.1"/>
    <property type="molecule type" value="Genomic_DNA"/>
</dbReference>
<feature type="domain" description="NTP pyrophosphohydrolase MazG-like" evidence="1">
    <location>
        <begin position="32"/>
        <end position="105"/>
    </location>
</feature>
<accession>A0ABW4XN55</accession>
<dbReference type="PANTHER" id="PTHR30522:SF0">
    <property type="entry name" value="NUCLEOSIDE TRIPHOSPHATE PYROPHOSPHOHYDROLASE"/>
    <property type="match status" value="1"/>
</dbReference>
<dbReference type="Pfam" id="PF03819">
    <property type="entry name" value="MazG"/>
    <property type="match status" value="2"/>
</dbReference>
<evidence type="ECO:0000313" key="3">
    <source>
        <dbReference type="Proteomes" id="UP001597380"/>
    </source>
</evidence>
<reference evidence="3" key="1">
    <citation type="journal article" date="2019" name="Int. J. Syst. Evol. Microbiol.">
        <title>The Global Catalogue of Microorganisms (GCM) 10K type strain sequencing project: providing services to taxonomists for standard genome sequencing and annotation.</title>
        <authorList>
            <consortium name="The Broad Institute Genomics Platform"/>
            <consortium name="The Broad Institute Genome Sequencing Center for Infectious Disease"/>
            <person name="Wu L."/>
            <person name="Ma J."/>
        </authorList>
    </citation>
    <scope>NUCLEOTIDE SEQUENCE [LARGE SCALE GENOMIC DNA]</scope>
    <source>
        <strain evidence="3">CGMCC 1.10992</strain>
    </source>
</reference>
<evidence type="ECO:0000313" key="2">
    <source>
        <dbReference type="EMBL" id="MFD2095903.1"/>
    </source>
</evidence>
<dbReference type="Gene3D" id="1.10.287.1080">
    <property type="entry name" value="MazG-like"/>
    <property type="match status" value="2"/>
</dbReference>
<gene>
    <name evidence="2" type="primary">mazG</name>
    <name evidence="2" type="ORF">ACFSJ3_07910</name>
</gene>
<dbReference type="EC" id="3.6.1.9" evidence="2"/>
<dbReference type="Proteomes" id="UP001597380">
    <property type="component" value="Unassembled WGS sequence"/>
</dbReference>
<comment type="caution">
    <text evidence="2">The sequence shown here is derived from an EMBL/GenBank/DDBJ whole genome shotgun (WGS) entry which is preliminary data.</text>
</comment>
<dbReference type="CDD" id="cd11528">
    <property type="entry name" value="NTP-PPase_MazG_Nterm"/>
    <property type="match status" value="1"/>
</dbReference>
<feature type="domain" description="NTP pyrophosphohydrolase MazG-like" evidence="1">
    <location>
        <begin position="174"/>
        <end position="232"/>
    </location>
</feature>
<dbReference type="PANTHER" id="PTHR30522">
    <property type="entry name" value="NUCLEOSIDE TRIPHOSPHATE PYROPHOSPHOHYDROLASE"/>
    <property type="match status" value="1"/>
</dbReference>
<dbReference type="RefSeq" id="WP_345340697.1">
    <property type="nucleotide sequence ID" value="NZ_BAABLI010000016.1"/>
</dbReference>
<dbReference type="InterPro" id="IPR004518">
    <property type="entry name" value="MazG-like_dom"/>
</dbReference>
<dbReference type="CDD" id="cd11529">
    <property type="entry name" value="NTP-PPase_MazG_Cterm"/>
    <property type="match status" value="1"/>
</dbReference>
<organism evidence="2 3">
    <name type="scientific">Corallincola platygyrae</name>
    <dbReference type="NCBI Taxonomy" id="1193278"/>
    <lineage>
        <taxon>Bacteria</taxon>
        <taxon>Pseudomonadati</taxon>
        <taxon>Pseudomonadota</taxon>
        <taxon>Gammaproteobacteria</taxon>
        <taxon>Alteromonadales</taxon>
        <taxon>Psychromonadaceae</taxon>
        <taxon>Corallincola</taxon>
    </lineage>
</organism>
<dbReference type="NCBIfam" id="TIGR00444">
    <property type="entry name" value="mazG"/>
    <property type="match status" value="1"/>
</dbReference>
<dbReference type="GO" id="GO:0047429">
    <property type="term" value="F:nucleoside triphosphate diphosphatase activity"/>
    <property type="evidence" value="ECO:0007669"/>
    <property type="project" value="UniProtKB-EC"/>
</dbReference>